<evidence type="ECO:0000256" key="1">
    <source>
        <dbReference type="SAM" id="MobiDB-lite"/>
    </source>
</evidence>
<evidence type="ECO:0000313" key="4">
    <source>
        <dbReference type="Proteomes" id="UP000054623"/>
    </source>
</evidence>
<organism evidence="2">
    <name type="scientific">Desulfitobacterium hafniense</name>
    <name type="common">Desulfitobacterium frappieri</name>
    <dbReference type="NCBI Taxonomy" id="49338"/>
    <lineage>
        <taxon>Bacteria</taxon>
        <taxon>Bacillati</taxon>
        <taxon>Bacillota</taxon>
        <taxon>Clostridia</taxon>
        <taxon>Eubacteriales</taxon>
        <taxon>Desulfitobacteriaceae</taxon>
        <taxon>Desulfitobacterium</taxon>
    </lineage>
</organism>
<dbReference type="PATRIC" id="fig|49338.4.peg.2215"/>
<dbReference type="EMBL" id="LOCK01000028">
    <property type="protein sequence ID" value="KTE91320.1"/>
    <property type="molecule type" value="Genomic_DNA"/>
</dbReference>
<evidence type="ECO:0000313" key="2">
    <source>
        <dbReference type="EMBL" id="CDX01944.1"/>
    </source>
</evidence>
<proteinExistence type="predicted"/>
<dbReference type="RefSeq" id="WP_011459916.1">
    <property type="nucleotide sequence ID" value="NZ_CABKQQ010000036.1"/>
</dbReference>
<evidence type="ECO:0000313" key="3">
    <source>
        <dbReference type="EMBL" id="KTE91320.1"/>
    </source>
</evidence>
<dbReference type="OrthoDB" id="1797485at2"/>
<protein>
    <recommendedName>
        <fullName evidence="5">Prokaryotic membrane lipoprotein lipid attachment site profile</fullName>
    </recommendedName>
</protein>
<dbReference type="PROSITE" id="PS51257">
    <property type="entry name" value="PROKAR_LIPOPROTEIN"/>
    <property type="match status" value="1"/>
</dbReference>
<evidence type="ECO:0008006" key="5">
    <source>
        <dbReference type="Google" id="ProtNLM"/>
    </source>
</evidence>
<dbReference type="OMA" id="INRTMIL"/>
<feature type="compositionally biased region" description="Basic and acidic residues" evidence="1">
    <location>
        <begin position="120"/>
        <end position="132"/>
    </location>
</feature>
<feature type="region of interest" description="Disordered" evidence="1">
    <location>
        <begin position="117"/>
        <end position="157"/>
    </location>
</feature>
<name>A0A098AZ88_DESHA</name>
<accession>A0A098AZ88</accession>
<gene>
    <name evidence="3" type="ORF">AT727_06925</name>
    <name evidence="2" type="ORF">DPCES_2057</name>
</gene>
<reference evidence="3 4" key="2">
    <citation type="submission" date="2015-12" db="EMBL/GenBank/DDBJ databases">
        <title>Draft Genome Sequence of Desulfitobacterium hafniense Strain DH, a Sulfate-reducing Bacterium Isolated from Paddy Soils.</title>
        <authorList>
            <person name="Bao P."/>
            <person name="Zhang X."/>
            <person name="Li G."/>
        </authorList>
    </citation>
    <scope>NUCLEOTIDE SEQUENCE [LARGE SCALE GENOMIC DNA]</scope>
    <source>
        <strain evidence="3 4">DH</strain>
    </source>
</reference>
<dbReference type="EMBL" id="LK996017">
    <property type="protein sequence ID" value="CDX01944.1"/>
    <property type="molecule type" value="Genomic_DNA"/>
</dbReference>
<dbReference type="AlphaFoldDB" id="A0A098AZ88"/>
<reference evidence="2" key="1">
    <citation type="submission" date="2014-07" db="EMBL/GenBank/DDBJ databases">
        <authorList>
            <person name="Hornung V.Bastian."/>
        </authorList>
    </citation>
    <scope>NUCLEOTIDE SEQUENCE</scope>
    <source>
        <strain evidence="2">PCE-S</strain>
    </source>
</reference>
<sequence length="244" mass="26268">MIKLRRISSLMCLILLLFILSGCADRPFLTKEGTYSIVSVSAEDTIQRTPIELTWNSNIAVMQKLLLEASFVLSDLHSIPEAEPGEALAQGDLASAPPQQSEDALVLSEERATITADALEPAKDPPASKEDGQATPNVSDGGAADETPGSLPGEPTGTVLLEATFPEVKPFELLIDNELKTLHISSIQIEVIGNHPSRVLLNQSIVLQGIANPNLQSAFEEYLKMQQKTEQIPGNAQVKTHSAH</sequence>
<dbReference type="Proteomes" id="UP000054623">
    <property type="component" value="Unassembled WGS sequence"/>
</dbReference>